<organism evidence="6 7">
    <name type="scientific">Candidatus Dojkabacteria bacterium</name>
    <dbReference type="NCBI Taxonomy" id="2099670"/>
    <lineage>
        <taxon>Bacteria</taxon>
        <taxon>Candidatus Dojkabacteria</taxon>
    </lineage>
</organism>
<feature type="transmembrane region" description="Helical" evidence="4">
    <location>
        <begin position="12"/>
        <end position="34"/>
    </location>
</feature>
<sequence>MNNLPLNKPLRILLSTNALILLSGAMLGPIYALFVKDIGGDLMDASIAGGLFALAAGLTTLISGKYSDRIKENELVVALGYLLMGIGFFLYLFVHSVAFLFVVQIIIGLGEAIYSPPFDAVYSKHLDGQKAGSQWGVWESMNYFSVAVGAVLGGLIVTVFSFQALFVIIGSLCVISAVYIYHLPRKVL</sequence>
<reference evidence="6" key="2">
    <citation type="journal article" date="2021" name="Microbiome">
        <title>Successional dynamics and alternative stable states in a saline activated sludge microbial community over 9 years.</title>
        <authorList>
            <person name="Wang Y."/>
            <person name="Ye J."/>
            <person name="Ju F."/>
            <person name="Liu L."/>
            <person name="Boyd J.A."/>
            <person name="Deng Y."/>
            <person name="Parks D.H."/>
            <person name="Jiang X."/>
            <person name="Yin X."/>
            <person name="Woodcroft B.J."/>
            <person name="Tyson G.W."/>
            <person name="Hugenholtz P."/>
            <person name="Polz M.F."/>
            <person name="Zhang T."/>
        </authorList>
    </citation>
    <scope>NUCLEOTIDE SEQUENCE</scope>
    <source>
        <strain evidence="6">HKST-UBA10</strain>
    </source>
</reference>
<keyword evidence="3 4" id="KW-0472">Membrane</keyword>
<keyword evidence="1 4" id="KW-0812">Transmembrane</keyword>
<dbReference type="InterPro" id="IPR036259">
    <property type="entry name" value="MFS_trans_sf"/>
</dbReference>
<reference evidence="6" key="1">
    <citation type="submission" date="2020-04" db="EMBL/GenBank/DDBJ databases">
        <authorList>
            <person name="Zhang T."/>
        </authorList>
    </citation>
    <scope>NUCLEOTIDE SEQUENCE</scope>
    <source>
        <strain evidence="6">HKST-UBA10</strain>
    </source>
</reference>
<proteinExistence type="predicted"/>
<dbReference type="PROSITE" id="PS50850">
    <property type="entry name" value="MFS"/>
    <property type="match status" value="1"/>
</dbReference>
<dbReference type="PANTHER" id="PTHR23518">
    <property type="entry name" value="C-METHYLTRANSFERASE"/>
    <property type="match status" value="1"/>
</dbReference>
<dbReference type="Proteomes" id="UP000782843">
    <property type="component" value="Unassembled WGS sequence"/>
</dbReference>
<dbReference type="InterPro" id="IPR020846">
    <property type="entry name" value="MFS_dom"/>
</dbReference>
<feature type="transmembrane region" description="Helical" evidence="4">
    <location>
        <begin position="46"/>
        <end position="63"/>
    </location>
</feature>
<keyword evidence="2 4" id="KW-1133">Transmembrane helix</keyword>
<evidence type="ECO:0000256" key="4">
    <source>
        <dbReference type="SAM" id="Phobius"/>
    </source>
</evidence>
<evidence type="ECO:0000313" key="7">
    <source>
        <dbReference type="Proteomes" id="UP000782843"/>
    </source>
</evidence>
<dbReference type="PANTHER" id="PTHR23518:SF2">
    <property type="entry name" value="MAJOR FACILITATOR SUPERFAMILY TRANSPORTER"/>
    <property type="match status" value="1"/>
</dbReference>
<evidence type="ECO:0000256" key="3">
    <source>
        <dbReference type="ARBA" id="ARBA00023136"/>
    </source>
</evidence>
<evidence type="ECO:0000313" key="6">
    <source>
        <dbReference type="EMBL" id="MCA9381965.1"/>
    </source>
</evidence>
<evidence type="ECO:0000256" key="2">
    <source>
        <dbReference type="ARBA" id="ARBA00022989"/>
    </source>
</evidence>
<dbReference type="SUPFAM" id="SSF103473">
    <property type="entry name" value="MFS general substrate transporter"/>
    <property type="match status" value="1"/>
</dbReference>
<gene>
    <name evidence="6" type="ORF">KC660_00990</name>
</gene>
<evidence type="ECO:0000256" key="1">
    <source>
        <dbReference type="ARBA" id="ARBA00022692"/>
    </source>
</evidence>
<evidence type="ECO:0000259" key="5">
    <source>
        <dbReference type="PROSITE" id="PS50850"/>
    </source>
</evidence>
<feature type="transmembrane region" description="Helical" evidence="4">
    <location>
        <begin position="166"/>
        <end position="183"/>
    </location>
</feature>
<feature type="transmembrane region" description="Helical" evidence="4">
    <location>
        <begin position="143"/>
        <end position="160"/>
    </location>
</feature>
<dbReference type="AlphaFoldDB" id="A0A955L303"/>
<dbReference type="InterPro" id="IPR011701">
    <property type="entry name" value="MFS"/>
</dbReference>
<dbReference type="GO" id="GO:0022857">
    <property type="term" value="F:transmembrane transporter activity"/>
    <property type="evidence" value="ECO:0007669"/>
    <property type="project" value="InterPro"/>
</dbReference>
<dbReference type="Pfam" id="PF07690">
    <property type="entry name" value="MFS_1"/>
    <property type="match status" value="1"/>
</dbReference>
<feature type="domain" description="Major facilitator superfamily (MFS) profile" evidence="5">
    <location>
        <begin position="9"/>
        <end position="188"/>
    </location>
</feature>
<comment type="caution">
    <text evidence="6">The sequence shown here is derived from an EMBL/GenBank/DDBJ whole genome shotgun (WGS) entry which is preliminary data.</text>
</comment>
<name>A0A955L303_9BACT</name>
<protein>
    <submittedName>
        <fullName evidence="6">MFS transporter</fullName>
    </submittedName>
</protein>
<dbReference type="EMBL" id="JAGQLG010000031">
    <property type="protein sequence ID" value="MCA9381965.1"/>
    <property type="molecule type" value="Genomic_DNA"/>
</dbReference>
<dbReference type="Gene3D" id="1.20.1250.20">
    <property type="entry name" value="MFS general substrate transporter like domains"/>
    <property type="match status" value="1"/>
</dbReference>
<feature type="transmembrane region" description="Helical" evidence="4">
    <location>
        <begin position="75"/>
        <end position="93"/>
    </location>
</feature>
<accession>A0A955L303</accession>